<dbReference type="EMBL" id="LVYI01000014">
    <property type="protein sequence ID" value="OAP54228.1"/>
    <property type="molecule type" value="Genomic_DNA"/>
</dbReference>
<evidence type="ECO:0000256" key="4">
    <source>
        <dbReference type="ARBA" id="ARBA00022833"/>
    </source>
</evidence>
<dbReference type="GeneID" id="30015497"/>
<comment type="caution">
    <text evidence="8">The sequence shown here is derived from an EMBL/GenBank/DDBJ whole genome shotgun (WGS) entry which is preliminary data.</text>
</comment>
<dbReference type="STRING" id="1367422.A0A178Z368"/>
<feature type="domain" description="Enoyl reductase (ER)" evidence="7">
    <location>
        <begin position="18"/>
        <end position="375"/>
    </location>
</feature>
<gene>
    <name evidence="8" type="ORF">AYL99_11329</name>
</gene>
<dbReference type="Gene3D" id="3.90.180.10">
    <property type="entry name" value="Medium-chain alcohol dehydrogenases, catalytic domain"/>
    <property type="match status" value="1"/>
</dbReference>
<dbReference type="InterPro" id="IPR036291">
    <property type="entry name" value="NAD(P)-bd_dom_sf"/>
</dbReference>
<dbReference type="CDD" id="cd08278">
    <property type="entry name" value="benzyl_alcohol_DH"/>
    <property type="match status" value="1"/>
</dbReference>
<dbReference type="InterPro" id="IPR013149">
    <property type="entry name" value="ADH-like_C"/>
</dbReference>
<dbReference type="InterPro" id="IPR020843">
    <property type="entry name" value="ER"/>
</dbReference>
<keyword evidence="9" id="KW-1185">Reference proteome</keyword>
<keyword evidence="3 6" id="KW-0479">Metal-binding</keyword>
<keyword evidence="4 6" id="KW-0862">Zinc</keyword>
<dbReference type="PROSITE" id="PS00059">
    <property type="entry name" value="ADH_ZINC"/>
    <property type="match status" value="1"/>
</dbReference>
<dbReference type="OrthoDB" id="1560166at2759"/>
<evidence type="ECO:0000256" key="6">
    <source>
        <dbReference type="RuleBase" id="RU361277"/>
    </source>
</evidence>
<dbReference type="AlphaFoldDB" id="A0A178Z368"/>
<dbReference type="SUPFAM" id="SSF51735">
    <property type="entry name" value="NAD(P)-binding Rossmann-fold domains"/>
    <property type="match status" value="1"/>
</dbReference>
<dbReference type="Pfam" id="PF08240">
    <property type="entry name" value="ADH_N"/>
    <property type="match status" value="1"/>
</dbReference>
<dbReference type="RefSeq" id="XP_018687595.1">
    <property type="nucleotide sequence ID" value="XM_018842835.1"/>
</dbReference>
<dbReference type="Proteomes" id="UP000078343">
    <property type="component" value="Unassembled WGS sequence"/>
</dbReference>
<dbReference type="PANTHER" id="PTHR43350">
    <property type="entry name" value="NAD-DEPENDENT ALCOHOL DEHYDROGENASE"/>
    <property type="match status" value="1"/>
</dbReference>
<evidence type="ECO:0000259" key="7">
    <source>
        <dbReference type="SMART" id="SM00829"/>
    </source>
</evidence>
<comment type="cofactor">
    <cofactor evidence="1 6">
        <name>Zn(2+)</name>
        <dbReference type="ChEBI" id="CHEBI:29105"/>
    </cofactor>
</comment>
<proteinExistence type="inferred from homology"/>
<comment type="similarity">
    <text evidence="2 6">Belongs to the zinc-containing alcohol dehydrogenase family.</text>
</comment>
<organism evidence="8 9">
    <name type="scientific">Fonsecaea erecta</name>
    <dbReference type="NCBI Taxonomy" id="1367422"/>
    <lineage>
        <taxon>Eukaryota</taxon>
        <taxon>Fungi</taxon>
        <taxon>Dikarya</taxon>
        <taxon>Ascomycota</taxon>
        <taxon>Pezizomycotina</taxon>
        <taxon>Eurotiomycetes</taxon>
        <taxon>Chaetothyriomycetidae</taxon>
        <taxon>Chaetothyriales</taxon>
        <taxon>Herpotrichiellaceae</taxon>
        <taxon>Fonsecaea</taxon>
    </lineage>
</organism>
<reference evidence="8 9" key="1">
    <citation type="submission" date="2016-04" db="EMBL/GenBank/DDBJ databases">
        <title>Draft genome of Fonsecaea erecta CBS 125763.</title>
        <authorList>
            <person name="Weiss V.A."/>
            <person name="Vicente V.A."/>
            <person name="Raittz R.T."/>
            <person name="Moreno L.F."/>
            <person name="De Souza E.M."/>
            <person name="Pedrosa F.O."/>
            <person name="Steffens M.B."/>
            <person name="Faoro H."/>
            <person name="Tadra-Sfeir M.Z."/>
            <person name="Najafzadeh M.J."/>
            <person name="Felipe M.S."/>
            <person name="Teixeira M."/>
            <person name="Sun J."/>
            <person name="Xi L."/>
            <person name="Gomes R."/>
            <person name="De Azevedo C.M."/>
            <person name="Salgado C.G."/>
            <person name="Da Silva M.B."/>
            <person name="Nascimento M.F."/>
            <person name="Queiroz-Telles F."/>
            <person name="Attili D.S."/>
            <person name="Gorbushina A."/>
        </authorList>
    </citation>
    <scope>NUCLEOTIDE SEQUENCE [LARGE SCALE GENOMIC DNA]</scope>
    <source>
        <strain evidence="8 9">CBS 125763</strain>
    </source>
</reference>
<sequence>MSDITMKNIRTKALVVEEVNAPFKMMDIILDEVRDDELLIEMKYSGVCHTDIVVQHGAVPAGEYPAILGHEGAGIIRRVGSAVKNKALKEGQNVLLSFHTCQKCVFCQAGNWGTCPQMTPCNFTGTRLSDGSAPARLVDGRPARGQFFGHSSFSKMSIVPEDCIVPCDVAEETLALLAPLGCGYQTGAGTVLNALEPEKWTKFAVFGVGAVGVAAMLAAKAQGVETLIAVDILQNKLDMAAGFGATHLINTSEEQDLVSALQSIGVDQIIDTTGVSSLIEQGIKALNHAGTIALVGLPRPDAPIQVDPLDIMLSCKKIIGVIEGQCNPPQFLPRLIDLFQQGKFPVDKLGKIYPASSMDEALQDLKRGSVIKPILSWADV</sequence>
<dbReference type="GO" id="GO:0016491">
    <property type="term" value="F:oxidoreductase activity"/>
    <property type="evidence" value="ECO:0007669"/>
    <property type="project" value="UniProtKB-KW"/>
</dbReference>
<name>A0A178Z368_9EURO</name>
<dbReference type="InterPro" id="IPR013154">
    <property type="entry name" value="ADH-like_N"/>
</dbReference>
<evidence type="ECO:0000313" key="8">
    <source>
        <dbReference type="EMBL" id="OAP54228.1"/>
    </source>
</evidence>
<evidence type="ECO:0000256" key="2">
    <source>
        <dbReference type="ARBA" id="ARBA00008072"/>
    </source>
</evidence>
<evidence type="ECO:0000313" key="9">
    <source>
        <dbReference type="Proteomes" id="UP000078343"/>
    </source>
</evidence>
<protein>
    <recommendedName>
        <fullName evidence="7">Enoyl reductase (ER) domain-containing protein</fullName>
    </recommendedName>
</protein>
<dbReference type="SMART" id="SM00829">
    <property type="entry name" value="PKS_ER"/>
    <property type="match status" value="1"/>
</dbReference>
<accession>A0A178Z368</accession>
<dbReference type="Gene3D" id="3.40.50.720">
    <property type="entry name" value="NAD(P)-binding Rossmann-like Domain"/>
    <property type="match status" value="1"/>
</dbReference>
<dbReference type="GO" id="GO:0008270">
    <property type="term" value="F:zinc ion binding"/>
    <property type="evidence" value="ECO:0007669"/>
    <property type="project" value="InterPro"/>
</dbReference>
<dbReference type="InterPro" id="IPR011032">
    <property type="entry name" value="GroES-like_sf"/>
</dbReference>
<keyword evidence="5" id="KW-0560">Oxidoreductase</keyword>
<dbReference type="SUPFAM" id="SSF50129">
    <property type="entry name" value="GroES-like"/>
    <property type="match status" value="1"/>
</dbReference>
<dbReference type="Pfam" id="PF00107">
    <property type="entry name" value="ADH_zinc_N"/>
    <property type="match status" value="1"/>
</dbReference>
<dbReference type="InterPro" id="IPR002328">
    <property type="entry name" value="ADH_Zn_CS"/>
</dbReference>
<evidence type="ECO:0000256" key="3">
    <source>
        <dbReference type="ARBA" id="ARBA00022723"/>
    </source>
</evidence>
<evidence type="ECO:0000256" key="1">
    <source>
        <dbReference type="ARBA" id="ARBA00001947"/>
    </source>
</evidence>
<evidence type="ECO:0000256" key="5">
    <source>
        <dbReference type="ARBA" id="ARBA00023002"/>
    </source>
</evidence>
<dbReference type="PANTHER" id="PTHR43350:SF20">
    <property type="entry name" value="ENOYL REDUCTASE (ER) DOMAIN-CONTAINING PROTEIN"/>
    <property type="match status" value="1"/>
</dbReference>